<dbReference type="AlphaFoldDB" id="A0A2P5CF96"/>
<dbReference type="OrthoDB" id="10303668at2759"/>
<dbReference type="EMBL" id="JXTC01000372">
    <property type="protein sequence ID" value="PON59674.1"/>
    <property type="molecule type" value="Genomic_DNA"/>
</dbReference>
<evidence type="ECO:0000256" key="1">
    <source>
        <dbReference type="SAM" id="MobiDB-lite"/>
    </source>
</evidence>
<dbReference type="Proteomes" id="UP000237000">
    <property type="component" value="Unassembled WGS sequence"/>
</dbReference>
<accession>A0A2P5CF96</accession>
<name>A0A2P5CF96_TREOI</name>
<proteinExistence type="predicted"/>
<reference evidence="3" key="1">
    <citation type="submission" date="2016-06" db="EMBL/GenBank/DDBJ databases">
        <title>Parallel loss of symbiosis genes in relatives of nitrogen-fixing non-legume Parasponia.</title>
        <authorList>
            <person name="Van Velzen R."/>
            <person name="Holmer R."/>
            <person name="Bu F."/>
            <person name="Rutten L."/>
            <person name="Van Zeijl A."/>
            <person name="Liu W."/>
            <person name="Santuari L."/>
            <person name="Cao Q."/>
            <person name="Sharma T."/>
            <person name="Shen D."/>
            <person name="Roswanjaya Y."/>
            <person name="Wardhani T."/>
            <person name="Kalhor M.S."/>
            <person name="Jansen J."/>
            <person name="Van den Hoogen J."/>
            <person name="Gungor B."/>
            <person name="Hartog M."/>
            <person name="Hontelez J."/>
            <person name="Verver J."/>
            <person name="Yang W.-C."/>
            <person name="Schijlen E."/>
            <person name="Repin R."/>
            <person name="Schilthuizen M."/>
            <person name="Schranz E."/>
            <person name="Heidstra R."/>
            <person name="Miyata K."/>
            <person name="Fedorova E."/>
            <person name="Kohlen W."/>
            <person name="Bisseling T."/>
            <person name="Smit S."/>
            <person name="Geurts R."/>
        </authorList>
    </citation>
    <scope>NUCLEOTIDE SEQUENCE [LARGE SCALE GENOMIC DNA]</scope>
    <source>
        <strain evidence="3">cv. RG33-2</strain>
    </source>
</reference>
<evidence type="ECO:0000313" key="3">
    <source>
        <dbReference type="Proteomes" id="UP000237000"/>
    </source>
</evidence>
<keyword evidence="3" id="KW-1185">Reference proteome</keyword>
<gene>
    <name evidence="2" type="ORF">TorRG33x02_287460</name>
</gene>
<organism evidence="2 3">
    <name type="scientific">Trema orientale</name>
    <name type="common">Charcoal tree</name>
    <name type="synonym">Celtis orientalis</name>
    <dbReference type="NCBI Taxonomy" id="63057"/>
    <lineage>
        <taxon>Eukaryota</taxon>
        <taxon>Viridiplantae</taxon>
        <taxon>Streptophyta</taxon>
        <taxon>Embryophyta</taxon>
        <taxon>Tracheophyta</taxon>
        <taxon>Spermatophyta</taxon>
        <taxon>Magnoliopsida</taxon>
        <taxon>eudicotyledons</taxon>
        <taxon>Gunneridae</taxon>
        <taxon>Pentapetalae</taxon>
        <taxon>rosids</taxon>
        <taxon>fabids</taxon>
        <taxon>Rosales</taxon>
        <taxon>Cannabaceae</taxon>
        <taxon>Trema</taxon>
    </lineage>
</organism>
<feature type="non-terminal residue" evidence="2">
    <location>
        <position position="1"/>
    </location>
</feature>
<dbReference type="InParanoid" id="A0A2P5CF96"/>
<feature type="region of interest" description="Disordered" evidence="1">
    <location>
        <begin position="71"/>
        <end position="90"/>
    </location>
</feature>
<comment type="caution">
    <text evidence="2">The sequence shown here is derived from an EMBL/GenBank/DDBJ whole genome shotgun (WGS) entry which is preliminary data.</text>
</comment>
<sequence>HLNCSGEHEFSNNHQHQLEQAEDQNCLQLGSILYRRFLRSQRDATAQGDTFQRRRQRAKCSQIGWADHPPVTCTLKPPEHGGRSRADKTQLRQRCCRDSNAPHPYLIGFKVKTANFQSKVKNLGSLGHFVEQVTDSLEDTM</sequence>
<feature type="compositionally biased region" description="Basic and acidic residues" evidence="1">
    <location>
        <begin position="77"/>
        <end position="90"/>
    </location>
</feature>
<evidence type="ECO:0000313" key="2">
    <source>
        <dbReference type="EMBL" id="PON59674.1"/>
    </source>
</evidence>
<protein>
    <submittedName>
        <fullName evidence="2">Uncharacterized protein</fullName>
    </submittedName>
</protein>